<feature type="compositionally biased region" description="Polar residues" evidence="1">
    <location>
        <begin position="459"/>
        <end position="468"/>
    </location>
</feature>
<evidence type="ECO:0000256" key="1">
    <source>
        <dbReference type="SAM" id="MobiDB-lite"/>
    </source>
</evidence>
<reference evidence="2 3" key="1">
    <citation type="submission" date="2022-12" db="EMBL/GenBank/DDBJ databases">
        <title>Chromosome-level genome of Tegillarca granosa.</title>
        <authorList>
            <person name="Kim J."/>
        </authorList>
    </citation>
    <scope>NUCLEOTIDE SEQUENCE [LARGE SCALE GENOMIC DNA]</scope>
    <source>
        <strain evidence="2">Teg-2019</strain>
        <tissue evidence="2">Adductor muscle</tissue>
    </source>
</reference>
<feature type="region of interest" description="Disordered" evidence="1">
    <location>
        <begin position="135"/>
        <end position="222"/>
    </location>
</feature>
<feature type="compositionally biased region" description="Low complexity" evidence="1">
    <location>
        <begin position="519"/>
        <end position="550"/>
    </location>
</feature>
<organism evidence="2 3">
    <name type="scientific">Tegillarca granosa</name>
    <name type="common">Malaysian cockle</name>
    <name type="synonym">Anadara granosa</name>
    <dbReference type="NCBI Taxonomy" id="220873"/>
    <lineage>
        <taxon>Eukaryota</taxon>
        <taxon>Metazoa</taxon>
        <taxon>Spiralia</taxon>
        <taxon>Lophotrochozoa</taxon>
        <taxon>Mollusca</taxon>
        <taxon>Bivalvia</taxon>
        <taxon>Autobranchia</taxon>
        <taxon>Pteriomorphia</taxon>
        <taxon>Arcoida</taxon>
        <taxon>Arcoidea</taxon>
        <taxon>Arcidae</taxon>
        <taxon>Tegillarca</taxon>
    </lineage>
</organism>
<feature type="compositionally biased region" description="Polar residues" evidence="1">
    <location>
        <begin position="282"/>
        <end position="292"/>
    </location>
</feature>
<name>A0ABQ9EIK6_TEGGR</name>
<feature type="compositionally biased region" description="Basic and acidic residues" evidence="1">
    <location>
        <begin position="491"/>
        <end position="508"/>
    </location>
</feature>
<feature type="compositionally biased region" description="Basic residues" evidence="1">
    <location>
        <begin position="620"/>
        <end position="633"/>
    </location>
</feature>
<feature type="compositionally biased region" description="Basic and acidic residues" evidence="1">
    <location>
        <begin position="310"/>
        <end position="319"/>
    </location>
</feature>
<protein>
    <submittedName>
        <fullName evidence="2">Uncharacterized protein</fullName>
    </submittedName>
</protein>
<feature type="compositionally biased region" description="Low complexity" evidence="1">
    <location>
        <begin position="323"/>
        <end position="341"/>
    </location>
</feature>
<evidence type="ECO:0000313" key="2">
    <source>
        <dbReference type="EMBL" id="KAJ8305109.1"/>
    </source>
</evidence>
<dbReference type="EMBL" id="JARBDR010000868">
    <property type="protein sequence ID" value="KAJ8305109.1"/>
    <property type="molecule type" value="Genomic_DNA"/>
</dbReference>
<proteinExistence type="predicted"/>
<accession>A0ABQ9EIK6</accession>
<keyword evidence="3" id="KW-1185">Reference proteome</keyword>
<feature type="region of interest" description="Disordered" evidence="1">
    <location>
        <begin position="263"/>
        <end position="341"/>
    </location>
</feature>
<gene>
    <name evidence="2" type="ORF">KUTeg_017339</name>
</gene>
<feature type="compositionally biased region" description="Polar residues" evidence="1">
    <location>
        <begin position="475"/>
        <end position="490"/>
    </location>
</feature>
<comment type="caution">
    <text evidence="2">The sequence shown here is derived from an EMBL/GenBank/DDBJ whole genome shotgun (WGS) entry which is preliminary data.</text>
</comment>
<sequence>MSKSYTDSEMHIKGMELHHNMTQKRREEMLNFRRQAMKLENRQKSKQREQLVAKVQSIVAEVECTLYLVLVHNGTFLIATPTLKSEDNSLFDLEKVKVIVICILVAMSHDCSLSMRNYISVTGCFDKGMERRLARTSSSNKSSPQSNSSSVSTKVSPDNSSKSTTSRSVSSPQQPTDQQKSRVKEKNVSTQPQKTKKLAKSASNSSSSPSSSNMKTESEHTAQVKRHLLLKYQLQGQSLMNLKRSSSLSSLPNLFQVPKPPQVHITKQQQIMSNAHARRANLRSSGQFSFSNPDLRDIGTSDDQSSPSKTDSESSDVRKSHSKSNLHLSSQQSISNPDISNSGISSGSDIFHPKTFSNNFLTVQDSAAGVSDSGLPAERTFQTALSSKRIEQDIDSKGETLESLSDLTSLEDNSLPQDFNGLPLTSERQQKISHVLSKLSRCLNIQDTLSTLNSTNSSQGFASEFNSSVKEKENNQQQLKEPQTKSSVTSIDRRDSGGFVPRENKSSIDQHSTPPSHNSSASERLSVSSSGGGNSRTTSGMSSDSSVTGSQFGSSRRMSPKGSKSAVHFASFVTEINTSASLSVEDKILVRKLDITPTNSPHVSLDASNDAIPDQESKLPSKKQKKFCSKKLE</sequence>
<dbReference type="Proteomes" id="UP001217089">
    <property type="component" value="Unassembled WGS sequence"/>
</dbReference>
<feature type="compositionally biased region" description="Low complexity" evidence="1">
    <location>
        <begin position="136"/>
        <end position="176"/>
    </location>
</feature>
<feature type="compositionally biased region" description="Low complexity" evidence="1">
    <location>
        <begin position="200"/>
        <end position="215"/>
    </location>
</feature>
<feature type="region of interest" description="Disordered" evidence="1">
    <location>
        <begin position="453"/>
        <end position="562"/>
    </location>
</feature>
<feature type="compositionally biased region" description="Polar residues" evidence="1">
    <location>
        <begin position="509"/>
        <end position="518"/>
    </location>
</feature>
<evidence type="ECO:0000313" key="3">
    <source>
        <dbReference type="Proteomes" id="UP001217089"/>
    </source>
</evidence>
<feature type="region of interest" description="Disordered" evidence="1">
    <location>
        <begin position="596"/>
        <end position="633"/>
    </location>
</feature>